<geneLocation type="plasmid" evidence="4 5">
    <name>megaplasmid</name>
</geneLocation>
<dbReference type="Gene3D" id="3.40.50.1820">
    <property type="entry name" value="alpha/beta hydrolase"/>
    <property type="match status" value="1"/>
</dbReference>
<protein>
    <recommendedName>
        <fullName evidence="3">Carrier domain-containing protein</fullName>
    </recommendedName>
</protein>
<evidence type="ECO:0000313" key="5">
    <source>
        <dbReference type="Proteomes" id="UP001493153"/>
    </source>
</evidence>
<keyword evidence="4" id="KW-0614">Plasmid</keyword>
<keyword evidence="1" id="KW-0596">Phosphopantetheine</keyword>
<dbReference type="InterPro" id="IPR006162">
    <property type="entry name" value="Ppantetheine_attach_site"/>
</dbReference>
<dbReference type="InterPro" id="IPR029058">
    <property type="entry name" value="AB_hydrolase_fold"/>
</dbReference>
<dbReference type="EMBL" id="CP062175">
    <property type="protein sequence ID" value="WXK38027.1"/>
    <property type="molecule type" value="Genomic_DNA"/>
</dbReference>
<evidence type="ECO:0000256" key="2">
    <source>
        <dbReference type="ARBA" id="ARBA00022553"/>
    </source>
</evidence>
<proteinExistence type="predicted"/>
<reference evidence="4 5" key="1">
    <citation type="submission" date="2020-09" db="EMBL/GenBank/DDBJ databases">
        <title>Genome sequences of Mycetohabitans spp.</title>
        <authorList>
            <person name="Carter M.E."/>
            <person name="Carpenter S.C.D."/>
            <person name="Bogdanove A.J."/>
        </authorList>
    </citation>
    <scope>NUCLEOTIDE SEQUENCE [LARGE SCALE GENOMIC DNA]</scope>
    <source>
        <strain evidence="4 5">B12</strain>
        <plasmid evidence="4 5">megaplasmid</plasmid>
    </source>
</reference>
<gene>
    <name evidence="4" type="ORF">IHE29_01470</name>
</gene>
<evidence type="ECO:0000256" key="1">
    <source>
        <dbReference type="ARBA" id="ARBA00022450"/>
    </source>
</evidence>
<sequence length="50" mass="5541">MQICDNFFDVGGHSLLVIRLISRIHASFGVAITIRTLFEAPNILWCHGSA</sequence>
<dbReference type="Pfam" id="PF00550">
    <property type="entry name" value="PP-binding"/>
    <property type="match status" value="1"/>
</dbReference>
<dbReference type="InterPro" id="IPR036736">
    <property type="entry name" value="ACP-like_sf"/>
</dbReference>
<feature type="domain" description="Carrier" evidence="3">
    <location>
        <begin position="1"/>
        <end position="50"/>
    </location>
</feature>
<organism evidence="4 5">
    <name type="scientific">Mycetohabitans rhizoxinica</name>
    <dbReference type="NCBI Taxonomy" id="412963"/>
    <lineage>
        <taxon>Bacteria</taxon>
        <taxon>Pseudomonadati</taxon>
        <taxon>Pseudomonadota</taxon>
        <taxon>Betaproteobacteria</taxon>
        <taxon>Burkholderiales</taxon>
        <taxon>Burkholderiaceae</taxon>
        <taxon>Mycetohabitans</taxon>
    </lineage>
</organism>
<accession>A0ABZ2PSL9</accession>
<keyword evidence="2" id="KW-0597">Phosphoprotein</keyword>
<evidence type="ECO:0000313" key="4">
    <source>
        <dbReference type="EMBL" id="WXK38027.1"/>
    </source>
</evidence>
<dbReference type="Proteomes" id="UP001493153">
    <property type="component" value="Plasmid megaplasmid"/>
</dbReference>
<dbReference type="SUPFAM" id="SSF47336">
    <property type="entry name" value="ACP-like"/>
    <property type="match status" value="1"/>
</dbReference>
<dbReference type="PROSITE" id="PS50075">
    <property type="entry name" value="CARRIER"/>
    <property type="match status" value="1"/>
</dbReference>
<keyword evidence="5" id="KW-1185">Reference proteome</keyword>
<dbReference type="InterPro" id="IPR009081">
    <property type="entry name" value="PP-bd_ACP"/>
</dbReference>
<evidence type="ECO:0000259" key="3">
    <source>
        <dbReference type="PROSITE" id="PS50075"/>
    </source>
</evidence>
<name>A0ABZ2PSL9_9BURK</name>
<dbReference type="PROSITE" id="PS00012">
    <property type="entry name" value="PHOSPHOPANTETHEINE"/>
    <property type="match status" value="1"/>
</dbReference>